<comment type="caution">
    <text evidence="5">The sequence shown here is derived from an EMBL/GenBank/DDBJ whole genome shotgun (WGS) entry which is preliminary data.</text>
</comment>
<dbReference type="SMR" id="A0A7H8DV08"/>
<dbReference type="GO" id="GO:0003677">
    <property type="term" value="F:DNA binding"/>
    <property type="evidence" value="ECO:0007669"/>
    <property type="project" value="UniProtKB-UniRule"/>
</dbReference>
<feature type="DNA-binding region" description="H-T-H motif" evidence="4">
    <location>
        <begin position="29"/>
        <end position="48"/>
    </location>
</feature>
<dbReference type="SUPFAM" id="SSF48498">
    <property type="entry name" value="Tetracyclin repressor-like, C-terminal domain"/>
    <property type="match status" value="1"/>
</dbReference>
<dbReference type="PROSITE" id="PS50977">
    <property type="entry name" value="HTH_TETR_2"/>
    <property type="match status" value="1"/>
</dbReference>
<keyword evidence="3" id="KW-0804">Transcription</keyword>
<evidence type="ECO:0000256" key="4">
    <source>
        <dbReference type="PROSITE-ProRule" id="PRU00335"/>
    </source>
</evidence>
<dbReference type="InterPro" id="IPR036271">
    <property type="entry name" value="Tet_transcr_reg_TetR-rel_C_sf"/>
</dbReference>
<evidence type="ECO:0000313" key="5">
    <source>
        <dbReference type="EMBL" id="NMR74135.1"/>
    </source>
</evidence>
<sequence length="200" mass="22496">MANTKKFQRDEVVKAASDLFWKKGFHATSTRDLQDSVNLRPGSIYATFGSKEGLYCEALKMYVANLQALFELHLAQNTTVLDAIEAFAIDVVINQRDSNPSEVCMLVKSASEFAEDFNALRNQTNSLANQFESFLAKLFERAIENGEIEAQDTLLLAQLFQVQFTGIRAYSYRSDDETLKTLISIMVNSFRGNVPKQNAE</sequence>
<dbReference type="InterPro" id="IPR001647">
    <property type="entry name" value="HTH_TetR"/>
</dbReference>
<dbReference type="InterPro" id="IPR009057">
    <property type="entry name" value="Homeodomain-like_sf"/>
</dbReference>
<dbReference type="Pfam" id="PF00440">
    <property type="entry name" value="TetR_N"/>
    <property type="match status" value="1"/>
</dbReference>
<dbReference type="RefSeq" id="WP_005384344.1">
    <property type="nucleotide sequence ID" value="NZ_CAJDZJ010000055.1"/>
</dbReference>
<dbReference type="EMBL" id="JABCMA010000009">
    <property type="protein sequence ID" value="NMR74135.1"/>
    <property type="molecule type" value="Genomic_DNA"/>
</dbReference>
<evidence type="ECO:0000256" key="3">
    <source>
        <dbReference type="ARBA" id="ARBA00023163"/>
    </source>
</evidence>
<accession>A0A7H8DV08</accession>
<evidence type="ECO:0000256" key="1">
    <source>
        <dbReference type="ARBA" id="ARBA00023015"/>
    </source>
</evidence>
<dbReference type="Proteomes" id="UP000565155">
    <property type="component" value="Unassembled WGS sequence"/>
</dbReference>
<dbReference type="AlphaFoldDB" id="A0A7H8DV08"/>
<evidence type="ECO:0000313" key="6">
    <source>
        <dbReference type="Proteomes" id="UP000565155"/>
    </source>
</evidence>
<evidence type="ECO:0000256" key="2">
    <source>
        <dbReference type="ARBA" id="ARBA00023125"/>
    </source>
</evidence>
<dbReference type="Gene3D" id="1.10.10.60">
    <property type="entry name" value="Homeodomain-like"/>
    <property type="match status" value="1"/>
</dbReference>
<dbReference type="PANTHER" id="PTHR47506">
    <property type="entry name" value="TRANSCRIPTIONAL REGULATORY PROTEIN"/>
    <property type="match status" value="1"/>
</dbReference>
<dbReference type="SUPFAM" id="SSF46689">
    <property type="entry name" value="Homeodomain-like"/>
    <property type="match status" value="1"/>
</dbReference>
<name>A0A7H8DV08_VIBAL</name>
<keyword evidence="2 4" id="KW-0238">DNA-binding</keyword>
<organism evidence="5 6">
    <name type="scientific">Vibrio alginolyticus</name>
    <dbReference type="NCBI Taxonomy" id="663"/>
    <lineage>
        <taxon>Bacteria</taxon>
        <taxon>Pseudomonadati</taxon>
        <taxon>Pseudomonadota</taxon>
        <taxon>Gammaproteobacteria</taxon>
        <taxon>Vibrionales</taxon>
        <taxon>Vibrionaceae</taxon>
        <taxon>Vibrio</taxon>
    </lineage>
</organism>
<dbReference type="GeneID" id="75165682"/>
<dbReference type="Gene3D" id="1.10.357.10">
    <property type="entry name" value="Tetracycline Repressor, domain 2"/>
    <property type="match status" value="1"/>
</dbReference>
<reference evidence="5 6" key="1">
    <citation type="submission" date="2020-04" db="EMBL/GenBank/DDBJ databases">
        <title>Whole-genome sequencing of Vibrio spp. from China reveals different genetic environments of blaCTX-M-14 among diverse lineages.</title>
        <authorList>
            <person name="Zheng Z."/>
            <person name="Ye L."/>
            <person name="Chen S."/>
        </authorList>
    </citation>
    <scope>NUCLEOTIDE SEQUENCE [LARGE SCALE GENOMIC DNA]</scope>
    <source>
        <strain evidence="5 6">Vb1636</strain>
    </source>
</reference>
<dbReference type="PANTHER" id="PTHR47506:SF10">
    <property type="entry name" value="TRANSCRIPTIONAL REGULATORY PROTEIN"/>
    <property type="match status" value="1"/>
</dbReference>
<gene>
    <name evidence="5" type="ORF">HKB35_10935</name>
</gene>
<protein>
    <submittedName>
        <fullName evidence="5">TetR/AcrR family transcriptional regulator</fullName>
    </submittedName>
</protein>
<proteinExistence type="predicted"/>
<keyword evidence="1" id="KW-0805">Transcription regulation</keyword>